<evidence type="ECO:0000256" key="1">
    <source>
        <dbReference type="ARBA" id="ARBA00012944"/>
    </source>
</evidence>
<evidence type="ECO:0000313" key="7">
    <source>
        <dbReference type="Proteomes" id="UP000032141"/>
    </source>
</evidence>
<dbReference type="Proteomes" id="UP000032141">
    <property type="component" value="Unassembled WGS sequence"/>
</dbReference>
<evidence type="ECO:0000313" key="6">
    <source>
        <dbReference type="EnsemblPlants" id="Bo01891s010.1"/>
    </source>
</evidence>
<organism evidence="6 7">
    <name type="scientific">Brassica oleracea var. oleracea</name>
    <dbReference type="NCBI Taxonomy" id="109376"/>
    <lineage>
        <taxon>Eukaryota</taxon>
        <taxon>Viridiplantae</taxon>
        <taxon>Streptophyta</taxon>
        <taxon>Embryophyta</taxon>
        <taxon>Tracheophyta</taxon>
        <taxon>Spermatophyta</taxon>
        <taxon>Magnoliopsida</taxon>
        <taxon>eudicotyledons</taxon>
        <taxon>Gunneridae</taxon>
        <taxon>Pentapetalae</taxon>
        <taxon>rosids</taxon>
        <taxon>malvids</taxon>
        <taxon>Brassicales</taxon>
        <taxon>Brassicaceae</taxon>
        <taxon>Brassiceae</taxon>
        <taxon>Brassica</taxon>
    </lineage>
</organism>
<dbReference type="GO" id="GO:0048039">
    <property type="term" value="F:ubiquinone binding"/>
    <property type="evidence" value="ECO:0007669"/>
    <property type="project" value="TreeGrafter"/>
</dbReference>
<evidence type="ECO:0000256" key="3">
    <source>
        <dbReference type="ARBA" id="ARBA00023075"/>
    </source>
</evidence>
<dbReference type="EC" id="7.1.1.2" evidence="1"/>
<dbReference type="eggNOG" id="KOG4845">
    <property type="taxonomic scope" value="Eukaryota"/>
</dbReference>
<accession>A0A0D2ZVN5</accession>
<keyword evidence="3" id="KW-0830">Ubiquinone</keyword>
<evidence type="ECO:0000256" key="4">
    <source>
        <dbReference type="ARBA" id="ARBA00031025"/>
    </source>
</evidence>
<dbReference type="PANTHER" id="PTHR43507">
    <property type="entry name" value="NADH-UBIQUINONE OXIDOREDUCTASE CHAIN 4"/>
    <property type="match status" value="1"/>
</dbReference>
<evidence type="ECO:0000256" key="2">
    <source>
        <dbReference type="ARBA" id="ARBA00021006"/>
    </source>
</evidence>
<dbReference type="InterPro" id="IPR003918">
    <property type="entry name" value="NADH_UbQ_OxRdtase"/>
</dbReference>
<protein>
    <recommendedName>
        <fullName evidence="2">NADH-ubiquinone oxidoreductase chain 4</fullName>
        <ecNumber evidence="1">7.1.1.2</ecNumber>
    </recommendedName>
    <alternativeName>
        <fullName evidence="4">NADH dehydrogenase subunit 4</fullName>
    </alternativeName>
</protein>
<dbReference type="STRING" id="109376.A0A0D2ZVN5"/>
<dbReference type="GO" id="GO:0003954">
    <property type="term" value="F:NADH dehydrogenase activity"/>
    <property type="evidence" value="ECO:0007669"/>
    <property type="project" value="TreeGrafter"/>
</dbReference>
<dbReference type="GO" id="GO:0015990">
    <property type="term" value="P:electron transport coupled proton transport"/>
    <property type="evidence" value="ECO:0007669"/>
    <property type="project" value="TreeGrafter"/>
</dbReference>
<dbReference type="GO" id="GO:0042773">
    <property type="term" value="P:ATP synthesis coupled electron transport"/>
    <property type="evidence" value="ECO:0007669"/>
    <property type="project" value="InterPro"/>
</dbReference>
<name>A0A0D2ZVN5_BRAOL</name>
<dbReference type="PANTHER" id="PTHR43507:SF1">
    <property type="entry name" value="NADH-UBIQUINONE OXIDOREDUCTASE CHAIN 4"/>
    <property type="match status" value="1"/>
</dbReference>
<evidence type="ECO:0000256" key="5">
    <source>
        <dbReference type="SAM" id="Phobius"/>
    </source>
</evidence>
<feature type="transmembrane region" description="Helical" evidence="5">
    <location>
        <begin position="12"/>
        <end position="34"/>
    </location>
</feature>
<proteinExistence type="predicted"/>
<reference evidence="6" key="2">
    <citation type="submission" date="2015-06" db="UniProtKB">
        <authorList>
            <consortium name="EnsemblPlants"/>
        </authorList>
    </citation>
    <scope>IDENTIFICATION</scope>
</reference>
<keyword evidence="5" id="KW-1133">Transmembrane helix</keyword>
<dbReference type="HOGENOM" id="CLU_1356369_0_0_1"/>
<reference evidence="6" key="1">
    <citation type="journal article" date="2014" name="Genome Biol.">
        <title>Transcriptome and methylome profiling reveals relics of genome dominance in the mesopolyploid Brassica oleracea.</title>
        <authorList>
            <person name="Parkin I.A."/>
            <person name="Koh C."/>
            <person name="Tang H."/>
            <person name="Robinson S.J."/>
            <person name="Kagale S."/>
            <person name="Clarke W.E."/>
            <person name="Town C.D."/>
            <person name="Nixon J."/>
            <person name="Krishnakumar V."/>
            <person name="Bidwell S.L."/>
            <person name="Denoeud F."/>
            <person name="Belcram H."/>
            <person name="Links M.G."/>
            <person name="Just J."/>
            <person name="Clarke C."/>
            <person name="Bender T."/>
            <person name="Huebert T."/>
            <person name="Mason A.S."/>
            <person name="Pires J.C."/>
            <person name="Barker G."/>
            <person name="Moore J."/>
            <person name="Walley P.G."/>
            <person name="Manoli S."/>
            <person name="Batley J."/>
            <person name="Edwards D."/>
            <person name="Nelson M.N."/>
            <person name="Wang X."/>
            <person name="Paterson A.H."/>
            <person name="King G."/>
            <person name="Bancroft I."/>
            <person name="Chalhoub B."/>
            <person name="Sharpe A.G."/>
        </authorList>
    </citation>
    <scope>NUCLEOTIDE SEQUENCE [LARGE SCALE GENOMIC DNA]</scope>
    <source>
        <strain evidence="6">cv. TO1000</strain>
    </source>
</reference>
<dbReference type="GO" id="GO:0008137">
    <property type="term" value="F:NADH dehydrogenase (ubiquinone) activity"/>
    <property type="evidence" value="ECO:0007669"/>
    <property type="project" value="UniProtKB-EC"/>
</dbReference>
<keyword evidence="5" id="KW-0812">Transmembrane</keyword>
<dbReference type="AlphaFoldDB" id="A0A0D2ZVN5"/>
<keyword evidence="5" id="KW-0472">Membrane</keyword>
<sequence length="202" mass="22231">MRSYGKEYITAFLIREFLMIAVFRMLDLLLFYVFPESVPIPMLCGAEYLIFAGRKLFLCRGLVHAGAATPCCGCGGGGSLSLIEAEAGATGAICVDRTNRREIAFITDQKARSEACLTNGRSQLGKASLRFLFLLDGEERRTRVKCTLVTRERSSLGEAVIEKIRKEGADPMDEDNDQRKLSAMKLDGIEEGYANMDGLPGN</sequence>
<keyword evidence="7" id="KW-1185">Reference proteome</keyword>
<dbReference type="EnsemblPlants" id="Bo01891s010.1">
    <property type="protein sequence ID" value="Bo01891s010.1"/>
    <property type="gene ID" value="Bo01891s010"/>
</dbReference>
<dbReference type="Gramene" id="Bo01891s010.1">
    <property type="protein sequence ID" value="Bo01891s010.1"/>
    <property type="gene ID" value="Bo01891s010"/>
</dbReference>